<reference evidence="3" key="1">
    <citation type="submission" date="2013-03" db="EMBL/GenBank/DDBJ databases">
        <authorList>
            <person name="Jeffery W."/>
            <person name="Warren W."/>
            <person name="Wilson R.K."/>
        </authorList>
    </citation>
    <scope>NUCLEOTIDE SEQUENCE</scope>
    <source>
        <strain evidence="3">female</strain>
    </source>
</reference>
<dbReference type="PANTHER" id="PTHR28336:SF4">
    <property type="entry name" value="DEATH DOMAIN-CONTAINING PROTEIN 1"/>
    <property type="match status" value="1"/>
</dbReference>
<evidence type="ECO:0000313" key="3">
    <source>
        <dbReference type="Proteomes" id="UP000018467"/>
    </source>
</evidence>
<name>A0A3B1JKY6_ASTMX</name>
<feature type="compositionally biased region" description="Basic and acidic residues" evidence="1">
    <location>
        <begin position="525"/>
        <end position="536"/>
    </location>
</feature>
<evidence type="ECO:0000256" key="1">
    <source>
        <dbReference type="SAM" id="MobiDB-lite"/>
    </source>
</evidence>
<dbReference type="AlphaFoldDB" id="A0A3B1JKY6"/>
<feature type="region of interest" description="Disordered" evidence="1">
    <location>
        <begin position="520"/>
        <end position="547"/>
    </location>
</feature>
<dbReference type="STRING" id="7994.ENSAMXP00000042500"/>
<dbReference type="InParanoid" id="A0A3B1JKY6"/>
<organism evidence="2 3">
    <name type="scientific">Astyanax mexicanus</name>
    <name type="common">Blind cave fish</name>
    <name type="synonym">Astyanax fasciatus mexicanus</name>
    <dbReference type="NCBI Taxonomy" id="7994"/>
    <lineage>
        <taxon>Eukaryota</taxon>
        <taxon>Metazoa</taxon>
        <taxon>Chordata</taxon>
        <taxon>Craniata</taxon>
        <taxon>Vertebrata</taxon>
        <taxon>Euteleostomi</taxon>
        <taxon>Actinopterygii</taxon>
        <taxon>Neopterygii</taxon>
        <taxon>Teleostei</taxon>
        <taxon>Ostariophysi</taxon>
        <taxon>Characiformes</taxon>
        <taxon>Characoidei</taxon>
        <taxon>Acestrorhamphidae</taxon>
        <taxon>Acestrorhamphinae</taxon>
        <taxon>Astyanax</taxon>
    </lineage>
</organism>
<reference evidence="3" key="2">
    <citation type="journal article" date="2014" name="Nat. Commun.">
        <title>The cavefish genome reveals candidate genes for eye loss.</title>
        <authorList>
            <person name="McGaugh S.E."/>
            <person name="Gross J.B."/>
            <person name="Aken B."/>
            <person name="Blin M."/>
            <person name="Borowsky R."/>
            <person name="Chalopin D."/>
            <person name="Hinaux H."/>
            <person name="Jeffery W.R."/>
            <person name="Keene A."/>
            <person name="Ma L."/>
            <person name="Minx P."/>
            <person name="Murphy D."/>
            <person name="O'Quin K.E."/>
            <person name="Retaux S."/>
            <person name="Rohner N."/>
            <person name="Searle S.M."/>
            <person name="Stahl B.A."/>
            <person name="Tabin C."/>
            <person name="Volff J.N."/>
            <person name="Yoshizawa M."/>
            <person name="Warren W.C."/>
        </authorList>
    </citation>
    <scope>NUCLEOTIDE SEQUENCE [LARGE SCALE GENOMIC DNA]</scope>
    <source>
        <strain evidence="3">female</strain>
    </source>
</reference>
<sequence length="932" mass="104385">MLGEDFGFGSSPEDKLLSLLQDTTQKLQALLHSGTTISAEEPGPELAKEDSARLLKKLFQLFKDWSVLHTHRVRLLREELNVTAHTLTEQERKPNTIERDSQISTNIGVSRESNLHKHAYITDVILNVLEDVQNIEKKLHSVTSKLERAISVLSKTKLDFKEARQDNLVLPQTSSEQPCVPQELIPDDISTVSQECDLQTTPDPRKNRHHDLSDSSNECRIVPVRGVDAQKENNVQNDSELVKNAGTDVHKVHLEAVNDGEMTKEPVDEVIEERGNIEKSDKGGRPLMQSSDCVSQTQDLATVSLTDSGSSSSKPVCYITGPVKVAKLITCKVVDGLSSLMVSGSEELVSSVLRIEIPSSTKSPLFPLSIAMPFRASYRGNYREVTVKVVDQEQRVSYVSPIATESSYEGHRGSFAVVRVYTLGVFAVVSRLQRETFTIPKRGISVKLTVDPRICLDYSPGSFTTPVVAQAMVQPVDAILLNSLKSWNDSYRSILTTSPLLYLNHPSTLSFRRPVTITLPCPPNPDKRKTGEDNTPHHTRPNSKALRPDTFPPCQIRVLSASLKSSRELCKEQLAVLGWRDEQWNVLDQISVRNLQNGLVSFDLTDNCERLIVLRLLSSIRPPCLTFFAQDLEESVRTCAVTVVLHTKREDPSNAILAAHPSRDLSWALNEFRAQAYFGPPEPSTEFSMREGDQLLLKFSGNITSAAGDQGTAPHTVTLHIQRRNWLCLKLKEQDPFGNYSSPHYKGTAILFRIPRDQLVWRGDQAVISEDYKLEAPVCKLSLTLPKTVKTLNRPMSAKVLRHDQRELLCDELLAWLSGELSEEDAALLVMCLRLRRSTVQLARLRAPDSLSLQTFNILSTWRRSLPSSTPKRPLLARCLTHIGRPELAAELLRRGPAVDEGERKHVEPWRFKTLRRSVTSHGTLRQSITLE</sequence>
<dbReference type="Bgee" id="ENSAMXG00000018777">
    <property type="expression patterns" value="Expressed in ovary and 2 other cell types or tissues"/>
</dbReference>
<dbReference type="Proteomes" id="UP000018467">
    <property type="component" value="Unassembled WGS sequence"/>
</dbReference>
<proteinExistence type="predicted"/>
<keyword evidence="3" id="KW-1185">Reference proteome</keyword>
<protein>
    <submittedName>
        <fullName evidence="2">Death domain containing 1</fullName>
    </submittedName>
</protein>
<dbReference type="GeneTree" id="ENSGT00940000153404"/>
<feature type="region of interest" description="Disordered" evidence="1">
    <location>
        <begin position="195"/>
        <end position="216"/>
    </location>
</feature>
<accession>A0A3B1JKY6</accession>
<reference evidence="2" key="3">
    <citation type="submission" date="2025-08" db="UniProtKB">
        <authorList>
            <consortium name="Ensembl"/>
        </authorList>
    </citation>
    <scope>IDENTIFICATION</scope>
</reference>
<dbReference type="Ensembl" id="ENSAMXT00000043928.1">
    <property type="protein sequence ID" value="ENSAMXP00000042500.1"/>
    <property type="gene ID" value="ENSAMXG00000018777.2"/>
</dbReference>
<dbReference type="PANTHER" id="PTHR28336">
    <property type="entry name" value="BA1-643"/>
    <property type="match status" value="1"/>
</dbReference>
<dbReference type="Gene3D" id="1.10.533.10">
    <property type="entry name" value="Death Domain, Fas"/>
    <property type="match status" value="1"/>
</dbReference>
<evidence type="ECO:0000313" key="2">
    <source>
        <dbReference type="Ensembl" id="ENSAMXP00000042500.1"/>
    </source>
</evidence>
<dbReference type="InterPro" id="IPR011029">
    <property type="entry name" value="DEATH-like_dom_sf"/>
</dbReference>
<reference evidence="2" key="4">
    <citation type="submission" date="2025-09" db="UniProtKB">
        <authorList>
            <consortium name="Ensembl"/>
        </authorList>
    </citation>
    <scope>IDENTIFICATION</scope>
</reference>
<dbReference type="Gene3D" id="2.60.220.30">
    <property type="match status" value="1"/>
</dbReference>